<evidence type="ECO:0000313" key="1">
    <source>
        <dbReference type="EMBL" id="ERG69290.1"/>
    </source>
</evidence>
<dbReference type="RefSeq" id="WP_021030261.1">
    <property type="nucleotide sequence ID" value="NZ_KI391953.1"/>
</dbReference>
<dbReference type="Proteomes" id="UP000004816">
    <property type="component" value="Unassembled WGS sequence"/>
</dbReference>
<organism evidence="1 2">
    <name type="scientific">Segniliparus rugosus (strain ATCC BAA-974 / DSM 45345 / CCUG 50838 / CIP 108380 / JCM 13579 / CDC 945)</name>
    <dbReference type="NCBI Taxonomy" id="679197"/>
    <lineage>
        <taxon>Bacteria</taxon>
        <taxon>Bacillati</taxon>
        <taxon>Actinomycetota</taxon>
        <taxon>Actinomycetes</taxon>
        <taxon>Mycobacteriales</taxon>
        <taxon>Segniliparaceae</taxon>
        <taxon>Segniliparus</taxon>
    </lineage>
</organism>
<sequence>MSVNRKLEAHNLVGVSWMENGMRFEYPSPKSTYGVRRSDGMWLSFDGVKPYAPSGGRKTAIEVAETIIVDDSIFWVSSK</sequence>
<gene>
    <name evidence="1" type="ORF">HMPREF9336_04181</name>
</gene>
<evidence type="ECO:0000313" key="2">
    <source>
        <dbReference type="Proteomes" id="UP000004816"/>
    </source>
</evidence>
<proteinExistence type="predicted"/>
<comment type="caution">
    <text evidence="1">The sequence shown here is derived from an EMBL/GenBank/DDBJ whole genome shotgun (WGS) entry which is preliminary data.</text>
</comment>
<reference evidence="1 2" key="1">
    <citation type="journal article" date="2011" name="Stand. Genomic Sci.">
        <title>High quality draft genome sequence of Segniliparus rugosus CDC 945(T)= (ATCC BAA-974(T)).</title>
        <authorList>
            <person name="Earl A.M."/>
            <person name="Desjardins C.A."/>
            <person name="Fitzgerald M.G."/>
            <person name="Arachchi H.M."/>
            <person name="Zeng Q."/>
            <person name="Mehta T."/>
            <person name="Griggs A."/>
            <person name="Birren B.W."/>
            <person name="Toney N.C."/>
            <person name="Carr J."/>
            <person name="Posey J."/>
            <person name="Butler W.R."/>
        </authorList>
    </citation>
    <scope>NUCLEOTIDE SEQUENCE [LARGE SCALE GENOMIC DNA]</scope>
    <source>
        <strain evidence="2">ATCC BAA-974 / DSM 45345 / CCUG 50838 / CIP 108380 / JCM 13579 / CDC 945</strain>
    </source>
</reference>
<dbReference type="STRING" id="679197.HMPREF9336_04181"/>
<accession>U1M2G3</accession>
<name>U1M2G3_SEGRC</name>
<dbReference type="EMBL" id="ACZI02000002">
    <property type="protein sequence ID" value="ERG69290.1"/>
    <property type="molecule type" value="Genomic_DNA"/>
</dbReference>
<keyword evidence="2" id="KW-1185">Reference proteome</keyword>
<protein>
    <submittedName>
        <fullName evidence="1">Uncharacterized protein</fullName>
    </submittedName>
</protein>
<dbReference type="HOGENOM" id="CLU_2604056_0_0_11"/>
<dbReference type="AlphaFoldDB" id="U1M2G3"/>